<reference evidence="2" key="1">
    <citation type="submission" date="2021-02" db="EMBL/GenBank/DDBJ databases">
        <authorList>
            <person name="Nowell W R."/>
        </authorList>
    </citation>
    <scope>NUCLEOTIDE SEQUENCE</scope>
</reference>
<accession>A0A8S2F2H5</accession>
<evidence type="ECO:0000313" key="4">
    <source>
        <dbReference type="Proteomes" id="UP000677228"/>
    </source>
</evidence>
<evidence type="ECO:0000313" key="2">
    <source>
        <dbReference type="EMBL" id="CAF1377704.1"/>
    </source>
</evidence>
<feature type="compositionally biased region" description="Polar residues" evidence="1">
    <location>
        <begin position="135"/>
        <end position="148"/>
    </location>
</feature>
<dbReference type="AlphaFoldDB" id="A0A8S2F2H5"/>
<sequence>MSRYDDEENLWRPPHPDLNVIISKTLRYVRPIVGQNQHTSTCIFVGLRNITDRNKKRALWATARQMVFVRGSLAQICLLPSKVVKATCIYDDLQKRKSNLMVNHTQLIDVLNNITNKNVENRNKNEIQLNGAGPSGQSQSCSRNKATSPVHVTNITRTHVKDQQRTILEPQNTQSSITIENIYPEISEPHASHLHFKKIIAVK</sequence>
<organism evidence="2 4">
    <name type="scientific">Didymodactylos carnosus</name>
    <dbReference type="NCBI Taxonomy" id="1234261"/>
    <lineage>
        <taxon>Eukaryota</taxon>
        <taxon>Metazoa</taxon>
        <taxon>Spiralia</taxon>
        <taxon>Gnathifera</taxon>
        <taxon>Rotifera</taxon>
        <taxon>Eurotatoria</taxon>
        <taxon>Bdelloidea</taxon>
        <taxon>Philodinida</taxon>
        <taxon>Philodinidae</taxon>
        <taxon>Didymodactylos</taxon>
    </lineage>
</organism>
<dbReference type="Proteomes" id="UP000682733">
    <property type="component" value="Unassembled WGS sequence"/>
</dbReference>
<dbReference type="Proteomes" id="UP000677228">
    <property type="component" value="Unassembled WGS sequence"/>
</dbReference>
<gene>
    <name evidence="2" type="ORF">OVA965_LOCUS31966</name>
    <name evidence="3" type="ORF">TMI583_LOCUS32811</name>
</gene>
<proteinExistence type="predicted"/>
<feature type="region of interest" description="Disordered" evidence="1">
    <location>
        <begin position="126"/>
        <end position="148"/>
    </location>
</feature>
<evidence type="ECO:0000256" key="1">
    <source>
        <dbReference type="SAM" id="MobiDB-lite"/>
    </source>
</evidence>
<dbReference type="EMBL" id="CAJOBA010046196">
    <property type="protein sequence ID" value="CAF4186359.1"/>
    <property type="molecule type" value="Genomic_DNA"/>
</dbReference>
<name>A0A8S2F2H5_9BILA</name>
<protein>
    <submittedName>
        <fullName evidence="2">Uncharacterized protein</fullName>
    </submittedName>
</protein>
<evidence type="ECO:0000313" key="3">
    <source>
        <dbReference type="EMBL" id="CAF4186359.1"/>
    </source>
</evidence>
<dbReference type="EMBL" id="CAJNOK010024516">
    <property type="protein sequence ID" value="CAF1377704.1"/>
    <property type="molecule type" value="Genomic_DNA"/>
</dbReference>
<comment type="caution">
    <text evidence="2">The sequence shown here is derived from an EMBL/GenBank/DDBJ whole genome shotgun (WGS) entry which is preliminary data.</text>
</comment>